<keyword evidence="3" id="KW-1185">Reference proteome</keyword>
<protein>
    <submittedName>
        <fullName evidence="2">Uncharacterized protein</fullName>
    </submittedName>
</protein>
<evidence type="ECO:0000313" key="3">
    <source>
        <dbReference type="Proteomes" id="UP000006591"/>
    </source>
</evidence>
<reference evidence="2" key="2">
    <citation type="submission" date="2018-04" db="EMBL/GenBank/DDBJ databases">
        <title>OnivRS2 (Oryza nivara Reference Sequence Version 2).</title>
        <authorList>
            <person name="Zhang J."/>
            <person name="Kudrna D."/>
            <person name="Lee S."/>
            <person name="Talag J."/>
            <person name="Rajasekar S."/>
            <person name="Welchert J."/>
            <person name="Hsing Y.-I."/>
            <person name="Wing R.A."/>
        </authorList>
    </citation>
    <scope>NUCLEOTIDE SEQUENCE [LARGE SCALE GENOMIC DNA]</scope>
</reference>
<name>A0A0E0FHA1_ORYNI</name>
<feature type="compositionally biased region" description="Acidic residues" evidence="1">
    <location>
        <begin position="50"/>
        <end position="60"/>
    </location>
</feature>
<evidence type="ECO:0000313" key="2">
    <source>
        <dbReference type="EnsemblPlants" id="ONIVA01G06240.1"/>
    </source>
</evidence>
<dbReference type="Proteomes" id="UP000006591">
    <property type="component" value="Chromosome 1"/>
</dbReference>
<feature type="compositionally biased region" description="Low complexity" evidence="1">
    <location>
        <begin position="115"/>
        <end position="129"/>
    </location>
</feature>
<feature type="compositionally biased region" description="Basic and acidic residues" evidence="1">
    <location>
        <begin position="61"/>
        <end position="70"/>
    </location>
</feature>
<dbReference type="OMA" id="HWEEEAD"/>
<dbReference type="Gramene" id="ONIVA01G06240.1">
    <property type="protein sequence ID" value="ONIVA01G06240.1"/>
    <property type="gene ID" value="ONIVA01G06240"/>
</dbReference>
<feature type="compositionally biased region" description="Basic residues" evidence="1">
    <location>
        <begin position="100"/>
        <end position="109"/>
    </location>
</feature>
<dbReference type="AlphaFoldDB" id="A0A0E0FHA1"/>
<organism evidence="2">
    <name type="scientific">Oryza nivara</name>
    <name type="common">Indian wild rice</name>
    <name type="synonym">Oryza sativa f. spontanea</name>
    <dbReference type="NCBI Taxonomy" id="4536"/>
    <lineage>
        <taxon>Eukaryota</taxon>
        <taxon>Viridiplantae</taxon>
        <taxon>Streptophyta</taxon>
        <taxon>Embryophyta</taxon>
        <taxon>Tracheophyta</taxon>
        <taxon>Spermatophyta</taxon>
        <taxon>Magnoliopsida</taxon>
        <taxon>Liliopsida</taxon>
        <taxon>Poales</taxon>
        <taxon>Poaceae</taxon>
        <taxon>BOP clade</taxon>
        <taxon>Oryzoideae</taxon>
        <taxon>Oryzeae</taxon>
        <taxon>Oryzinae</taxon>
        <taxon>Oryza</taxon>
    </lineage>
</organism>
<accession>A0A0E0FHA1</accession>
<dbReference type="EnsemblPlants" id="ONIVA01G06240.1">
    <property type="protein sequence ID" value="ONIVA01G06240.1"/>
    <property type="gene ID" value="ONIVA01G06240"/>
</dbReference>
<feature type="region of interest" description="Disordered" evidence="1">
    <location>
        <begin position="95"/>
        <end position="129"/>
    </location>
</feature>
<dbReference type="HOGENOM" id="CLU_1698318_0_0_1"/>
<reference evidence="2" key="1">
    <citation type="submission" date="2015-04" db="UniProtKB">
        <authorList>
            <consortium name="EnsemblPlants"/>
        </authorList>
    </citation>
    <scope>IDENTIFICATION</scope>
    <source>
        <strain evidence="2">SL10</strain>
    </source>
</reference>
<proteinExistence type="predicted"/>
<feature type="region of interest" description="Disordered" evidence="1">
    <location>
        <begin position="46"/>
        <end position="78"/>
    </location>
</feature>
<sequence length="155" mass="17109">MERVHLLRDAALSAPRQLFPGDALGGFGRSWTRFLTCDFPFYPRPRHWEEEADGGGEEPEAAARERERGERRRRRRIRGGGDDVVVVAAAVATSSALASSKRRRRRLERTRREVAPALAGGRGRTATATAPIARLLPTAAVGAKKKRRGERGGEK</sequence>
<evidence type="ECO:0000256" key="1">
    <source>
        <dbReference type="SAM" id="MobiDB-lite"/>
    </source>
</evidence>